<evidence type="ECO:0000313" key="2">
    <source>
        <dbReference type="Proteomes" id="UP001249851"/>
    </source>
</evidence>
<name>A0AAD9V6H2_ACRCE</name>
<dbReference type="Gene3D" id="2.130.10.10">
    <property type="entry name" value="YVTN repeat-like/Quinoprotein amine dehydrogenase"/>
    <property type="match status" value="1"/>
</dbReference>
<dbReference type="InterPro" id="IPR015943">
    <property type="entry name" value="WD40/YVTN_repeat-like_dom_sf"/>
</dbReference>
<comment type="caution">
    <text evidence="1">The sequence shown here is derived from an EMBL/GenBank/DDBJ whole genome shotgun (WGS) entry which is preliminary data.</text>
</comment>
<evidence type="ECO:0000313" key="1">
    <source>
        <dbReference type="EMBL" id="KAK2562847.1"/>
    </source>
</evidence>
<dbReference type="InterPro" id="IPR036322">
    <property type="entry name" value="WD40_repeat_dom_sf"/>
</dbReference>
<dbReference type="SUPFAM" id="SSF50978">
    <property type="entry name" value="WD40 repeat-like"/>
    <property type="match status" value="1"/>
</dbReference>
<reference evidence="1" key="2">
    <citation type="journal article" date="2023" name="Science">
        <title>Genomic signatures of disease resistance in endangered staghorn corals.</title>
        <authorList>
            <person name="Vollmer S.V."/>
            <person name="Selwyn J.D."/>
            <person name="Despard B.A."/>
            <person name="Roesel C.L."/>
        </authorList>
    </citation>
    <scope>NUCLEOTIDE SEQUENCE</scope>
    <source>
        <strain evidence="1">K2</strain>
    </source>
</reference>
<dbReference type="AlphaFoldDB" id="A0AAD9V6H2"/>
<keyword evidence="2" id="KW-1185">Reference proteome</keyword>
<reference evidence="1" key="1">
    <citation type="journal article" date="2023" name="G3 (Bethesda)">
        <title>Whole genome assembly and annotation of the endangered Caribbean coral Acropora cervicornis.</title>
        <authorList>
            <person name="Selwyn J.D."/>
            <person name="Vollmer S.V."/>
        </authorList>
    </citation>
    <scope>NUCLEOTIDE SEQUENCE</scope>
    <source>
        <strain evidence="1">K2</strain>
    </source>
</reference>
<dbReference type="Proteomes" id="UP001249851">
    <property type="component" value="Unassembled WGS sequence"/>
</dbReference>
<protein>
    <submittedName>
        <fullName evidence="1">WD repeat-containing protein 93</fullName>
    </submittedName>
</protein>
<gene>
    <name evidence="1" type="ORF">P5673_013806</name>
</gene>
<accession>A0AAD9V6H2</accession>
<organism evidence="1 2">
    <name type="scientific">Acropora cervicornis</name>
    <name type="common">Staghorn coral</name>
    <dbReference type="NCBI Taxonomy" id="6130"/>
    <lineage>
        <taxon>Eukaryota</taxon>
        <taxon>Metazoa</taxon>
        <taxon>Cnidaria</taxon>
        <taxon>Anthozoa</taxon>
        <taxon>Hexacorallia</taxon>
        <taxon>Scleractinia</taxon>
        <taxon>Astrocoeniina</taxon>
        <taxon>Acroporidae</taxon>
        <taxon>Acropora</taxon>
    </lineage>
</organism>
<sequence>MFSHNRFPKIHFLTPSKLIPPGLESGPNLEHKADIVWPNSDQLTLSEVSECGSFMAMGLRNGTVVVWDIYRGTLLQVYPITDKGNILVLCFLPNDVCPVVLKDDEYHTTPSTSSLANLVASCDDGTFCLLQCSVAFTPPPKPLVDNSAVETPVITNVTKMPQTPEVIITVKKSGSITLYDVISCTAICHVALQEPFVLSSQLPCLCADGKILVLIGVKIDEENESNSNSKTATPFCFSLKSFPTLNKYWKEDVSLALTPHKMSDTINTRLHSLVKQRILSQEERQLKLERRWSQYKTELKNIQKNKTRRNCSMWLTSNVVN</sequence>
<dbReference type="EMBL" id="JARQWQ010000027">
    <property type="protein sequence ID" value="KAK2562847.1"/>
    <property type="molecule type" value="Genomic_DNA"/>
</dbReference>
<proteinExistence type="predicted"/>